<dbReference type="Proteomes" id="UP000515153">
    <property type="component" value="Unplaced"/>
</dbReference>
<reference evidence="2" key="3">
    <citation type="submission" date="2025-08" db="UniProtKB">
        <authorList>
            <consortium name="RefSeq"/>
        </authorList>
    </citation>
    <scope>IDENTIFICATION</scope>
    <source>
        <strain evidence="2">NI907</strain>
    </source>
</reference>
<gene>
    <name evidence="2" type="ORF">PgNI_12027</name>
</gene>
<reference evidence="2" key="2">
    <citation type="submission" date="2019-10" db="EMBL/GenBank/DDBJ databases">
        <authorList>
            <consortium name="NCBI Genome Project"/>
        </authorList>
    </citation>
    <scope>NUCLEOTIDE SEQUENCE</scope>
    <source>
        <strain evidence="2">NI907</strain>
    </source>
</reference>
<sequence length="172" mass="19085">MLWLLAITFAAKARRETVKDLGILQVLLALAVGPNIIYGRHSPASHRYLGKIAQVTEKLKIAPSLRFPNPDPAPTNPANSKLYLAKDGFTSVIQLFAQNQPLLHFTQARPALQIHQSARALNNPFLARKHSLRVHGLTERLGLSETLRSRFKRKYGGIGNNVQRIDGFASGF</sequence>
<dbReference type="KEGG" id="pgri:PgNI_12027"/>
<reference evidence="2" key="1">
    <citation type="journal article" date="2019" name="Mol. Biol. Evol.">
        <title>Blast fungal genomes show frequent chromosomal changes, gene gains and losses, and effector gene turnover.</title>
        <authorList>
            <person name="Gomez Luciano L.B."/>
            <person name="Jason Tsai I."/>
            <person name="Chuma I."/>
            <person name="Tosa Y."/>
            <person name="Chen Y.H."/>
            <person name="Li J.Y."/>
            <person name="Li M.Y."/>
            <person name="Jade Lu M.Y."/>
            <person name="Nakayashiki H."/>
            <person name="Li W.H."/>
        </authorList>
    </citation>
    <scope>NUCLEOTIDE SEQUENCE</scope>
    <source>
        <strain evidence="2">NI907</strain>
    </source>
</reference>
<accession>A0A6P8AR45</accession>
<evidence type="ECO:0000313" key="2">
    <source>
        <dbReference type="RefSeq" id="XP_030977359.1"/>
    </source>
</evidence>
<protein>
    <submittedName>
        <fullName evidence="2">Uncharacterized protein</fullName>
    </submittedName>
</protein>
<organism evidence="1 2">
    <name type="scientific">Pyricularia grisea</name>
    <name type="common">Crabgrass-specific blast fungus</name>
    <name type="synonym">Magnaporthe grisea</name>
    <dbReference type="NCBI Taxonomy" id="148305"/>
    <lineage>
        <taxon>Eukaryota</taxon>
        <taxon>Fungi</taxon>
        <taxon>Dikarya</taxon>
        <taxon>Ascomycota</taxon>
        <taxon>Pezizomycotina</taxon>
        <taxon>Sordariomycetes</taxon>
        <taxon>Sordariomycetidae</taxon>
        <taxon>Magnaporthales</taxon>
        <taxon>Pyriculariaceae</taxon>
        <taxon>Pyricularia</taxon>
    </lineage>
</organism>
<dbReference type="RefSeq" id="XP_030977359.1">
    <property type="nucleotide sequence ID" value="XM_031131984.1"/>
</dbReference>
<proteinExistence type="predicted"/>
<keyword evidence="1" id="KW-1185">Reference proteome</keyword>
<evidence type="ECO:0000313" key="1">
    <source>
        <dbReference type="Proteomes" id="UP000515153"/>
    </source>
</evidence>
<name>A0A6P8AR45_PYRGI</name>
<dbReference type="AlphaFoldDB" id="A0A6P8AR45"/>
<dbReference type="GeneID" id="41966889"/>